<comment type="caution">
    <text evidence="1">The sequence shown here is derived from an EMBL/GenBank/DDBJ whole genome shotgun (WGS) entry which is preliminary data.</text>
</comment>
<dbReference type="PANTHER" id="PTHR43741:SF4">
    <property type="entry name" value="FMN-DEPENDENT NADH:QUINONE OXIDOREDUCTASE"/>
    <property type="match status" value="1"/>
</dbReference>
<organism evidence="1">
    <name type="scientific">Clostridium botulinum</name>
    <dbReference type="NCBI Taxonomy" id="1491"/>
    <lineage>
        <taxon>Bacteria</taxon>
        <taxon>Bacillati</taxon>
        <taxon>Bacillota</taxon>
        <taxon>Clostridia</taxon>
        <taxon>Eubacteriales</taxon>
        <taxon>Clostridiaceae</taxon>
        <taxon>Clostridium</taxon>
    </lineage>
</organism>
<dbReference type="RefSeq" id="WP_061311337.1">
    <property type="nucleotide sequence ID" value="NZ_JACBCU010000001.1"/>
</dbReference>
<dbReference type="SUPFAM" id="SSF52218">
    <property type="entry name" value="Flavoproteins"/>
    <property type="match status" value="1"/>
</dbReference>
<dbReference type="GO" id="GO:0016491">
    <property type="term" value="F:oxidoreductase activity"/>
    <property type="evidence" value="ECO:0007669"/>
    <property type="project" value="InterPro"/>
</dbReference>
<protein>
    <submittedName>
        <fullName evidence="1">Flavodoxin family protein</fullName>
    </submittedName>
</protein>
<gene>
    <name evidence="1" type="ORF">FDG29_05605</name>
</gene>
<dbReference type="PANTHER" id="PTHR43741">
    <property type="entry name" value="FMN-DEPENDENT NADH-AZOREDUCTASE 1"/>
    <property type="match status" value="1"/>
</dbReference>
<dbReference type="Gene3D" id="3.40.50.360">
    <property type="match status" value="1"/>
</dbReference>
<dbReference type="Pfam" id="PF03358">
    <property type="entry name" value="FMN_red"/>
    <property type="match status" value="1"/>
</dbReference>
<dbReference type="AlphaFoldDB" id="A0A6G4HQT2"/>
<name>A0A6G4HQT2_CLOBO</name>
<accession>A0A6G4HQT2</accession>
<reference evidence="1" key="1">
    <citation type="submission" date="2019-04" db="EMBL/GenBank/DDBJ databases">
        <title>Genome sequencing of Clostridium botulinum Groups I-IV and Clostridium butyricum.</title>
        <authorList>
            <person name="Brunt J."/>
            <person name="Van Vliet A.H.M."/>
            <person name="Stringer S.C."/>
            <person name="Carter A.T."/>
            <person name="Peck M.W."/>
        </authorList>
    </citation>
    <scope>NUCLEOTIDE SEQUENCE</scope>
    <source>
        <strain evidence="1">751/1</strain>
    </source>
</reference>
<evidence type="ECO:0000313" key="1">
    <source>
        <dbReference type="EMBL" id="NFV15646.1"/>
    </source>
</evidence>
<dbReference type="InterPro" id="IPR029039">
    <property type="entry name" value="Flavoprotein-like_sf"/>
</dbReference>
<dbReference type="InterPro" id="IPR050104">
    <property type="entry name" value="FMN-dep_NADH:Q_OxRdtase_AzoR1"/>
</dbReference>
<dbReference type="InterPro" id="IPR005025">
    <property type="entry name" value="FMN_Rdtase-like_dom"/>
</dbReference>
<proteinExistence type="predicted"/>
<dbReference type="EMBL" id="SXEU01000002">
    <property type="protein sequence ID" value="NFV15646.1"/>
    <property type="molecule type" value="Genomic_DNA"/>
</dbReference>
<sequence length="247" mass="28742">MKISVIHGSQRNGNTEKTIQIVKSKLNSLENNDFFDFYLPKDLPLFCCGCFQCRDKGSFGGEFCPHAKYTHPIFERMKLSDGIIIASPVYSLAESGQLKVFLDHFGCIFMSHRPLQEMFSKTAFVISTTAGAGTKHVIKPIERSLKYWGIPKVYKCGLTLWAKNWSDMSLKKQNKYEKRLVKKSYAFYNSIKNKKVYIPLKTKILFSIFRNLMNRYVDGHKDKEYWRDKGWLQEKRPWSSPGHVNKL</sequence>